<dbReference type="REBASE" id="300400">
    <property type="entry name" value="S1.Hpa1710ORF3370P"/>
</dbReference>
<dbReference type="SUPFAM" id="SSF116734">
    <property type="entry name" value="DNA methylase specificity domain"/>
    <property type="match status" value="1"/>
</dbReference>
<evidence type="ECO:0000259" key="4">
    <source>
        <dbReference type="Pfam" id="PF01420"/>
    </source>
</evidence>
<evidence type="ECO:0000256" key="2">
    <source>
        <dbReference type="ARBA" id="ARBA00022747"/>
    </source>
</evidence>
<organism evidence="5 6">
    <name type="scientific">Haemophilus parainfluenzae</name>
    <dbReference type="NCBI Taxonomy" id="729"/>
    <lineage>
        <taxon>Bacteria</taxon>
        <taxon>Pseudomonadati</taxon>
        <taxon>Pseudomonadota</taxon>
        <taxon>Gammaproteobacteria</taxon>
        <taxon>Pasteurellales</taxon>
        <taxon>Pasteurellaceae</taxon>
        <taxon>Haemophilus</taxon>
    </lineage>
</organism>
<dbReference type="Gene3D" id="3.90.220.20">
    <property type="entry name" value="DNA methylase specificity domains"/>
    <property type="match status" value="1"/>
</dbReference>
<dbReference type="InterPro" id="IPR000055">
    <property type="entry name" value="Restrct_endonuc_typeI_TRD"/>
</dbReference>
<evidence type="ECO:0000313" key="6">
    <source>
        <dbReference type="Proteomes" id="UP000253910"/>
    </source>
</evidence>
<dbReference type="GO" id="GO:0009307">
    <property type="term" value="P:DNA restriction-modification system"/>
    <property type="evidence" value="ECO:0007669"/>
    <property type="project" value="UniProtKB-KW"/>
</dbReference>
<keyword evidence="5" id="KW-0255">Endonuclease</keyword>
<dbReference type="InterPro" id="IPR052021">
    <property type="entry name" value="Type-I_RS_S_subunit"/>
</dbReference>
<name>A0A369Z3L0_HAEPA</name>
<evidence type="ECO:0000256" key="3">
    <source>
        <dbReference type="ARBA" id="ARBA00023125"/>
    </source>
</evidence>
<sequence length="216" mass="24775">MNTTNNQQETDITPKLRFPEFQMELGWSNKPLSKLANRITSKNKSGEITRVFTNSANDGVVDQSDYFDREIANKDNLNGYYIIELGDYVYNPRISTTAPVGPISKNKIAKGVMSPLYTVFRFHQTDNDFYEHYFKTNCWHKYMQHVSNSGARHDRMNITNDDFMAMPVPILSPEEQQKIADCLSSIDELIELEEQAIAGLKQHKKGLMQQLFPVVG</sequence>
<reference evidence="5 6" key="1">
    <citation type="submission" date="2018-05" db="EMBL/GenBank/DDBJ databases">
        <title>Draft Genome Sequences for a Diverse set of 7 Haemophilus Species.</title>
        <authorList>
            <person name="Nichols M."/>
            <person name="Topaz N."/>
            <person name="Wang X."/>
            <person name="Wang X."/>
            <person name="Boxrud D."/>
        </authorList>
    </citation>
    <scope>NUCLEOTIDE SEQUENCE [LARGE SCALE GENOMIC DNA]</scope>
    <source>
        <strain evidence="5 6">C2008001710</strain>
    </source>
</reference>
<feature type="domain" description="Type I restriction modification DNA specificity" evidence="4">
    <location>
        <begin position="81"/>
        <end position="202"/>
    </location>
</feature>
<protein>
    <submittedName>
        <fullName evidence="5">Restriction endonuclease subunit S</fullName>
    </submittedName>
</protein>
<dbReference type="AlphaFoldDB" id="A0A369Z3L0"/>
<dbReference type="Proteomes" id="UP000253910">
    <property type="component" value="Unassembled WGS sequence"/>
</dbReference>
<keyword evidence="3" id="KW-0238">DNA-binding</keyword>
<dbReference type="InterPro" id="IPR044946">
    <property type="entry name" value="Restrct_endonuc_typeI_TRD_sf"/>
</dbReference>
<gene>
    <name evidence="5" type="ORF">DPV87_03350</name>
</gene>
<keyword evidence="5" id="KW-0540">Nuclease</keyword>
<proteinExistence type="inferred from homology"/>
<keyword evidence="5" id="KW-0378">Hydrolase</keyword>
<dbReference type="Pfam" id="PF01420">
    <property type="entry name" value="Methylase_S"/>
    <property type="match status" value="1"/>
</dbReference>
<dbReference type="EMBL" id="QEPW01000004">
    <property type="protein sequence ID" value="RDE95119.1"/>
    <property type="molecule type" value="Genomic_DNA"/>
</dbReference>
<accession>A0A369Z3L0</accession>
<comment type="similarity">
    <text evidence="1">Belongs to the type-I restriction system S methylase family.</text>
</comment>
<evidence type="ECO:0000256" key="1">
    <source>
        <dbReference type="ARBA" id="ARBA00010923"/>
    </source>
</evidence>
<keyword evidence="2" id="KW-0680">Restriction system</keyword>
<dbReference type="GO" id="GO:0004519">
    <property type="term" value="F:endonuclease activity"/>
    <property type="evidence" value="ECO:0007669"/>
    <property type="project" value="UniProtKB-KW"/>
</dbReference>
<dbReference type="RefSeq" id="WP_111315117.1">
    <property type="nucleotide sequence ID" value="NZ_QEPW01000004.1"/>
</dbReference>
<comment type="caution">
    <text evidence="5">The sequence shown here is derived from an EMBL/GenBank/DDBJ whole genome shotgun (WGS) entry which is preliminary data.</text>
</comment>
<dbReference type="GO" id="GO:0003677">
    <property type="term" value="F:DNA binding"/>
    <property type="evidence" value="ECO:0007669"/>
    <property type="project" value="UniProtKB-KW"/>
</dbReference>
<evidence type="ECO:0000313" key="5">
    <source>
        <dbReference type="EMBL" id="RDE95119.1"/>
    </source>
</evidence>
<dbReference type="PANTHER" id="PTHR30408">
    <property type="entry name" value="TYPE-1 RESTRICTION ENZYME ECOKI SPECIFICITY PROTEIN"/>
    <property type="match status" value="1"/>
</dbReference>
<dbReference type="PANTHER" id="PTHR30408:SF12">
    <property type="entry name" value="TYPE I RESTRICTION ENZYME MJAVIII SPECIFICITY SUBUNIT"/>
    <property type="match status" value="1"/>
</dbReference>